<dbReference type="Proteomes" id="UP000076722">
    <property type="component" value="Unassembled WGS sequence"/>
</dbReference>
<accession>A0A164MI82</accession>
<dbReference type="EMBL" id="KV419471">
    <property type="protein sequence ID" value="KZS86734.1"/>
    <property type="molecule type" value="Genomic_DNA"/>
</dbReference>
<gene>
    <name evidence="2" type="ORF">SISNIDRAFT_491694</name>
</gene>
<evidence type="ECO:0000313" key="3">
    <source>
        <dbReference type="Proteomes" id="UP000076722"/>
    </source>
</evidence>
<proteinExistence type="predicted"/>
<keyword evidence="3" id="KW-1185">Reference proteome</keyword>
<name>A0A164MI82_9AGAM</name>
<feature type="compositionally biased region" description="Low complexity" evidence="1">
    <location>
        <begin position="35"/>
        <end position="45"/>
    </location>
</feature>
<evidence type="ECO:0000256" key="1">
    <source>
        <dbReference type="SAM" id="MobiDB-lite"/>
    </source>
</evidence>
<feature type="compositionally biased region" description="Polar residues" evidence="1">
    <location>
        <begin position="51"/>
        <end position="72"/>
    </location>
</feature>
<protein>
    <submittedName>
        <fullName evidence="2">Uncharacterized protein</fullName>
    </submittedName>
</protein>
<reference evidence="2 3" key="1">
    <citation type="journal article" date="2016" name="Mol. Biol. Evol.">
        <title>Comparative Genomics of Early-Diverging Mushroom-Forming Fungi Provides Insights into the Origins of Lignocellulose Decay Capabilities.</title>
        <authorList>
            <person name="Nagy L.G."/>
            <person name="Riley R."/>
            <person name="Tritt A."/>
            <person name="Adam C."/>
            <person name="Daum C."/>
            <person name="Floudas D."/>
            <person name="Sun H."/>
            <person name="Yadav J.S."/>
            <person name="Pangilinan J."/>
            <person name="Larsson K.H."/>
            <person name="Matsuura K."/>
            <person name="Barry K."/>
            <person name="Labutti K."/>
            <person name="Kuo R."/>
            <person name="Ohm R.A."/>
            <person name="Bhattacharya S.S."/>
            <person name="Shirouzu T."/>
            <person name="Yoshinaga Y."/>
            <person name="Martin F.M."/>
            <person name="Grigoriev I.V."/>
            <person name="Hibbett D.S."/>
        </authorList>
    </citation>
    <scope>NUCLEOTIDE SEQUENCE [LARGE SCALE GENOMIC DNA]</scope>
    <source>
        <strain evidence="2 3">HHB9708</strain>
    </source>
</reference>
<evidence type="ECO:0000313" key="2">
    <source>
        <dbReference type="EMBL" id="KZS86734.1"/>
    </source>
</evidence>
<dbReference type="AlphaFoldDB" id="A0A164MI82"/>
<sequence length="268" mass="29644">MLTSAAVQPVLARPHLHPPYSPPWLSPRRRPPPSTTSIQPPASSQCPILVSTPSLSLPSRRTASQAMGSGSYPSRLADARSLQSMAITDHRLPYDIALPHQHHHLSSLIPGPEEIKTARSSRANILSVSNVRHSFSFNLRSSAPRHRPPPSTYRTSILRRCTGIQNMKMARTSVQICHDDVLRRWEIRAAGLEVTVFRHHRHSSTHPSSNDIPLLDLSTVVTLSPLDILRPRHPLTAPPPLEDPPYETRTLKYGSGSMGLGLIGLHVR</sequence>
<organism evidence="2 3">
    <name type="scientific">Sistotremastrum niveocremeum HHB9708</name>
    <dbReference type="NCBI Taxonomy" id="1314777"/>
    <lineage>
        <taxon>Eukaryota</taxon>
        <taxon>Fungi</taxon>
        <taxon>Dikarya</taxon>
        <taxon>Basidiomycota</taxon>
        <taxon>Agaricomycotina</taxon>
        <taxon>Agaricomycetes</taxon>
        <taxon>Sistotremastrales</taxon>
        <taxon>Sistotremastraceae</taxon>
        <taxon>Sertulicium</taxon>
        <taxon>Sertulicium niveocremeum</taxon>
    </lineage>
</organism>
<feature type="region of interest" description="Disordered" evidence="1">
    <location>
        <begin position="13"/>
        <end position="74"/>
    </location>
</feature>